<feature type="compositionally biased region" description="Polar residues" evidence="1">
    <location>
        <begin position="100"/>
        <end position="109"/>
    </location>
</feature>
<proteinExistence type="evidence at transcript level"/>
<reference evidence="3" key="1">
    <citation type="journal article" date="2015" name="Sci. Rep.">
        <title>Tissue- and time-dependent transcription in Ixodes ricinus salivary glands and midguts when blood feeding on the vertebrate host.</title>
        <authorList>
            <person name="Kotsyfakis M."/>
            <person name="Schwarz A."/>
            <person name="Erhart J."/>
            <person name="Ribeiro J.M."/>
        </authorList>
    </citation>
    <scope>NUCLEOTIDE SEQUENCE</scope>
    <source>
        <tissue evidence="3">Salivary gland and midgut</tissue>
    </source>
</reference>
<evidence type="ECO:0000256" key="1">
    <source>
        <dbReference type="SAM" id="MobiDB-lite"/>
    </source>
</evidence>
<name>V5GYW9_IXORI</name>
<sequence length="109" mass="12345">MNGALVWGVSILAICGAQFIIQQETCTDLCRVGIHQNRTTYTDCHYSQQVLSLVVKRHSIRKRRKVDGRSMDRAAHRGFYVRSARRCHLTSPTPTLPCHSGSSETKLFK</sequence>
<accession>V5GYW9</accession>
<feature type="signal peptide" evidence="2">
    <location>
        <begin position="1"/>
        <end position="17"/>
    </location>
</feature>
<organism evidence="3">
    <name type="scientific">Ixodes ricinus</name>
    <name type="common">Common tick</name>
    <name type="synonym">Acarus ricinus</name>
    <dbReference type="NCBI Taxonomy" id="34613"/>
    <lineage>
        <taxon>Eukaryota</taxon>
        <taxon>Metazoa</taxon>
        <taxon>Ecdysozoa</taxon>
        <taxon>Arthropoda</taxon>
        <taxon>Chelicerata</taxon>
        <taxon>Arachnida</taxon>
        <taxon>Acari</taxon>
        <taxon>Parasitiformes</taxon>
        <taxon>Ixodida</taxon>
        <taxon>Ixodoidea</taxon>
        <taxon>Ixodidae</taxon>
        <taxon>Ixodinae</taxon>
        <taxon>Ixodes</taxon>
    </lineage>
</organism>
<evidence type="ECO:0000256" key="2">
    <source>
        <dbReference type="SAM" id="SignalP"/>
    </source>
</evidence>
<dbReference type="AlphaFoldDB" id="V5GYW9"/>
<feature type="chain" id="PRO_5004737586" evidence="2">
    <location>
        <begin position="18"/>
        <end position="109"/>
    </location>
</feature>
<evidence type="ECO:0000313" key="3">
    <source>
        <dbReference type="EMBL" id="JAB69554.1"/>
    </source>
</evidence>
<dbReference type="EMBL" id="GANP01014914">
    <property type="protein sequence ID" value="JAB69554.1"/>
    <property type="molecule type" value="mRNA"/>
</dbReference>
<protein>
    <submittedName>
        <fullName evidence="3">Putative secreted protein</fullName>
    </submittedName>
</protein>
<feature type="region of interest" description="Disordered" evidence="1">
    <location>
        <begin position="90"/>
        <end position="109"/>
    </location>
</feature>
<keyword evidence="2" id="KW-0732">Signal</keyword>